<dbReference type="AlphaFoldDB" id="A0A0A9CLP2"/>
<dbReference type="EMBL" id="GBRH01225453">
    <property type="protein sequence ID" value="JAD72442.1"/>
    <property type="molecule type" value="Transcribed_RNA"/>
</dbReference>
<name>A0A0A9CLP2_ARUDO</name>
<accession>A0A0A9CLP2</accession>
<protein>
    <submittedName>
        <fullName evidence="2">Uncharacterized protein</fullName>
    </submittedName>
</protein>
<evidence type="ECO:0000256" key="1">
    <source>
        <dbReference type="SAM" id="MobiDB-lite"/>
    </source>
</evidence>
<evidence type="ECO:0000313" key="2">
    <source>
        <dbReference type="EMBL" id="JAD72442.1"/>
    </source>
</evidence>
<feature type="compositionally biased region" description="Basic and acidic residues" evidence="1">
    <location>
        <begin position="15"/>
        <end position="29"/>
    </location>
</feature>
<reference evidence="2" key="1">
    <citation type="submission" date="2014-09" db="EMBL/GenBank/DDBJ databases">
        <authorList>
            <person name="Magalhaes I.L.F."/>
            <person name="Oliveira U."/>
            <person name="Santos F.R."/>
            <person name="Vidigal T.H.D.A."/>
            <person name="Brescovit A.D."/>
            <person name="Santos A.J."/>
        </authorList>
    </citation>
    <scope>NUCLEOTIDE SEQUENCE</scope>
    <source>
        <tissue evidence="2">Shoot tissue taken approximately 20 cm above the soil surface</tissue>
    </source>
</reference>
<organism evidence="2">
    <name type="scientific">Arundo donax</name>
    <name type="common">Giant reed</name>
    <name type="synonym">Donax arundinaceus</name>
    <dbReference type="NCBI Taxonomy" id="35708"/>
    <lineage>
        <taxon>Eukaryota</taxon>
        <taxon>Viridiplantae</taxon>
        <taxon>Streptophyta</taxon>
        <taxon>Embryophyta</taxon>
        <taxon>Tracheophyta</taxon>
        <taxon>Spermatophyta</taxon>
        <taxon>Magnoliopsida</taxon>
        <taxon>Liliopsida</taxon>
        <taxon>Poales</taxon>
        <taxon>Poaceae</taxon>
        <taxon>PACMAD clade</taxon>
        <taxon>Arundinoideae</taxon>
        <taxon>Arundineae</taxon>
        <taxon>Arundo</taxon>
    </lineage>
</organism>
<feature type="region of interest" description="Disordered" evidence="1">
    <location>
        <begin position="1"/>
        <end position="36"/>
    </location>
</feature>
<sequence>MAMDVNQNGTVETPTEIKKEGTEMDREVNESSSTDVTQLVPKEEYHLTLVFFFE</sequence>
<feature type="compositionally biased region" description="Polar residues" evidence="1">
    <location>
        <begin position="1"/>
        <end position="13"/>
    </location>
</feature>
<proteinExistence type="predicted"/>
<reference evidence="2" key="2">
    <citation type="journal article" date="2015" name="Data Brief">
        <title>Shoot transcriptome of the giant reed, Arundo donax.</title>
        <authorList>
            <person name="Barrero R.A."/>
            <person name="Guerrero F.D."/>
            <person name="Moolhuijzen P."/>
            <person name="Goolsby J.A."/>
            <person name="Tidwell J."/>
            <person name="Bellgard S.E."/>
            <person name="Bellgard M.I."/>
        </authorList>
    </citation>
    <scope>NUCLEOTIDE SEQUENCE</scope>
    <source>
        <tissue evidence="2">Shoot tissue taken approximately 20 cm above the soil surface</tissue>
    </source>
</reference>